<dbReference type="PANTHER" id="PTHR19847">
    <property type="entry name" value="DDB1- AND CUL4-ASSOCIATED FACTOR 11"/>
    <property type="match status" value="1"/>
</dbReference>
<dbReference type="SUPFAM" id="SSF50978">
    <property type="entry name" value="WD40 repeat-like"/>
    <property type="match status" value="1"/>
</dbReference>
<organism evidence="4">
    <name type="scientific">Salpingoeca rosetta (strain ATCC 50818 / BSB-021)</name>
    <dbReference type="NCBI Taxonomy" id="946362"/>
    <lineage>
        <taxon>Eukaryota</taxon>
        <taxon>Choanoflagellata</taxon>
        <taxon>Craspedida</taxon>
        <taxon>Salpingoecidae</taxon>
        <taxon>Salpingoeca</taxon>
    </lineage>
</organism>
<evidence type="ECO:0000256" key="2">
    <source>
        <dbReference type="SAM" id="MobiDB-lite"/>
    </source>
</evidence>
<keyword evidence="1" id="KW-0853">WD repeat</keyword>
<feature type="compositionally biased region" description="Acidic residues" evidence="2">
    <location>
        <begin position="108"/>
        <end position="121"/>
    </location>
</feature>
<sequence>MDDGREGERRRRSTSDDEVVRGGGSTHQAEDTESDDSSDFIMTVTHTDDDDDEDDEEYDVVMDVEGEDDSEEDDGVSLADLVADGPSWNLLAALLGRSGDAGLREDSEFMTEEEMQEEEMEQEQRAQSSGATMHHDNDDDDDDSDDDGKGNGSPFLERAVDGSGSSDEPPRSDYLASHPNARLCRPLKAQRLRRRAAAARHGVSRSQHAVHPRIKGTHLHHVLGLSTGMTSVRLGNLHNTALIHHEFQRGRLGLKGLQAPHRVYLMREQLPNFCKYKQAQFREHVFCGAYSSNGSMFMSACQDDVLRLYDTSRDVWSLRRSVYARDVGWAVVDTCYSPNQMYLIYSSWSNAIRLITLEGDRHEDLVYNRNNGHTCPFSIRFSQDSSEIVAGVSGGTVVVYDINRDMLHHDFTAHREDVNAVAFADESTNVFISGSDDAICKVWDRRTIDGSRASPVGAFRGHTHGITFIDSKNDGRYFISQGKESSIKLWDMRAMQTEQEAQPPLIRMMDYRWGVRRQPASQRRRLRGDASVMTYTGHLVSRTLMRARFSPSFSTGQRYVYAGCTTGRVFIWDVLTGAVVSSREVHNGIVRDVSWHPFKPILATSSWDGTVKTSTAYMPNTTTAAPQPSMFHTPVLNQDDDE</sequence>
<protein>
    <submittedName>
        <fullName evidence="3">WD repeat domain 23</fullName>
    </submittedName>
</protein>
<feature type="region of interest" description="Disordered" evidence="2">
    <location>
        <begin position="1"/>
        <end position="56"/>
    </location>
</feature>
<evidence type="ECO:0000256" key="1">
    <source>
        <dbReference type="PROSITE-ProRule" id="PRU00221"/>
    </source>
</evidence>
<dbReference type="SMART" id="SM00320">
    <property type="entry name" value="WD40"/>
    <property type="match status" value="7"/>
</dbReference>
<feature type="repeat" description="WD" evidence="1">
    <location>
        <begin position="411"/>
        <end position="444"/>
    </location>
</feature>
<feature type="repeat" description="WD" evidence="1">
    <location>
        <begin position="459"/>
        <end position="500"/>
    </location>
</feature>
<dbReference type="STRING" id="946362.F2UNT7"/>
<dbReference type="Pfam" id="PF00400">
    <property type="entry name" value="WD40"/>
    <property type="match status" value="5"/>
</dbReference>
<dbReference type="KEGG" id="sre:PTSG_09708"/>
<dbReference type="GO" id="GO:0080008">
    <property type="term" value="C:Cul4-RING E3 ubiquitin ligase complex"/>
    <property type="evidence" value="ECO:0007669"/>
    <property type="project" value="TreeGrafter"/>
</dbReference>
<dbReference type="InterPro" id="IPR001680">
    <property type="entry name" value="WD40_rpt"/>
</dbReference>
<evidence type="ECO:0000313" key="4">
    <source>
        <dbReference type="Proteomes" id="UP000007799"/>
    </source>
</evidence>
<dbReference type="OrthoDB" id="63070at2759"/>
<dbReference type="Proteomes" id="UP000007799">
    <property type="component" value="Unassembled WGS sequence"/>
</dbReference>
<dbReference type="OMA" id="REDSEFM"/>
<feature type="region of interest" description="Disordered" evidence="2">
    <location>
        <begin position="100"/>
        <end position="180"/>
    </location>
</feature>
<dbReference type="InterPro" id="IPR015943">
    <property type="entry name" value="WD40/YVTN_repeat-like_dom_sf"/>
</dbReference>
<dbReference type="PROSITE" id="PS50294">
    <property type="entry name" value="WD_REPEATS_REGION"/>
    <property type="match status" value="2"/>
</dbReference>
<dbReference type="EMBL" id="GL832985">
    <property type="protein sequence ID" value="EGD79292.1"/>
    <property type="molecule type" value="Genomic_DNA"/>
</dbReference>
<dbReference type="GO" id="GO:0043161">
    <property type="term" value="P:proteasome-mediated ubiquitin-dependent protein catabolic process"/>
    <property type="evidence" value="ECO:0007669"/>
    <property type="project" value="TreeGrafter"/>
</dbReference>
<proteinExistence type="predicted"/>
<dbReference type="FunCoup" id="F2UNT7">
    <property type="interactions" value="644"/>
</dbReference>
<keyword evidence="4" id="KW-1185">Reference proteome</keyword>
<reference evidence="3" key="1">
    <citation type="submission" date="2009-08" db="EMBL/GenBank/DDBJ databases">
        <title>Annotation of Salpingoeca rosetta.</title>
        <authorList>
            <consortium name="The Broad Institute Genome Sequencing Platform"/>
            <person name="Russ C."/>
            <person name="Cuomo C."/>
            <person name="Burger G."/>
            <person name="Gray M.W."/>
            <person name="Holland P.W.H."/>
            <person name="King N."/>
            <person name="Lang F.B.F."/>
            <person name="Roger A.J."/>
            <person name="Ruiz-Trillo I."/>
            <person name="Young S.K."/>
            <person name="Zeng Q."/>
            <person name="Gargeya S."/>
            <person name="Alvarado L."/>
            <person name="Berlin A."/>
            <person name="Chapman S.B."/>
            <person name="Chen Z."/>
            <person name="Freedman E."/>
            <person name="Gellesch M."/>
            <person name="Goldberg J."/>
            <person name="Griggs A."/>
            <person name="Gujja S."/>
            <person name="Heilman E."/>
            <person name="Heiman D."/>
            <person name="Howarth C."/>
            <person name="Mehta T."/>
            <person name="Neiman D."/>
            <person name="Pearson M."/>
            <person name="Roberts A."/>
            <person name="Saif S."/>
            <person name="Shea T."/>
            <person name="Shenoy N."/>
            <person name="Sisk P."/>
            <person name="Stolte C."/>
            <person name="Sykes S."/>
            <person name="White J."/>
            <person name="Yandava C."/>
            <person name="Haas B."/>
            <person name="Nusbaum C."/>
            <person name="Birren B."/>
        </authorList>
    </citation>
    <scope>NUCLEOTIDE SEQUENCE [LARGE SCALE GENOMIC DNA]</scope>
    <source>
        <strain evidence="3">ATCC 50818</strain>
    </source>
</reference>
<dbReference type="eggNOG" id="KOG0266">
    <property type="taxonomic scope" value="Eukaryota"/>
</dbReference>
<feature type="compositionally biased region" description="Basic and acidic residues" evidence="2">
    <location>
        <begin position="1"/>
        <end position="20"/>
    </location>
</feature>
<feature type="region of interest" description="Disordered" evidence="2">
    <location>
        <begin position="621"/>
        <end position="642"/>
    </location>
</feature>
<dbReference type="GeneID" id="16069605"/>
<dbReference type="PROSITE" id="PS50082">
    <property type="entry name" value="WD_REPEATS_2"/>
    <property type="match status" value="2"/>
</dbReference>
<dbReference type="InterPro" id="IPR036322">
    <property type="entry name" value="WD40_repeat_dom_sf"/>
</dbReference>
<name>F2UNT7_SALR5</name>
<dbReference type="InterPro" id="IPR051859">
    <property type="entry name" value="DCAF"/>
</dbReference>
<dbReference type="Gene3D" id="2.130.10.10">
    <property type="entry name" value="YVTN repeat-like/Quinoprotein amine dehydrogenase"/>
    <property type="match status" value="2"/>
</dbReference>
<gene>
    <name evidence="3" type="ORF">PTSG_09708</name>
</gene>
<dbReference type="AlphaFoldDB" id="F2UNT7"/>
<accession>F2UNT7</accession>
<dbReference type="PANTHER" id="PTHR19847:SF7">
    <property type="entry name" value="DDB1- AND CUL4-ASSOCIATED FACTOR 11"/>
    <property type="match status" value="1"/>
</dbReference>
<evidence type="ECO:0000313" key="3">
    <source>
        <dbReference type="EMBL" id="EGD79292.1"/>
    </source>
</evidence>
<dbReference type="RefSeq" id="XP_004989063.1">
    <property type="nucleotide sequence ID" value="XM_004989006.1"/>
</dbReference>
<dbReference type="InParanoid" id="F2UNT7"/>